<evidence type="ECO:0000313" key="8">
    <source>
        <dbReference type="EMBL" id="GAY20850.1"/>
    </source>
</evidence>
<dbReference type="EMBL" id="BEWI01000031">
    <property type="protein sequence ID" value="GAY20850.1"/>
    <property type="molecule type" value="Genomic_DNA"/>
</dbReference>
<evidence type="ECO:0000313" key="16">
    <source>
        <dbReference type="EMBL" id="GAY23611.1"/>
    </source>
</evidence>
<dbReference type="EMBL" id="BEWI01000032">
    <property type="protein sequence ID" value="GAY23567.1"/>
    <property type="molecule type" value="Genomic_DNA"/>
</dbReference>
<evidence type="ECO:0000313" key="13">
    <source>
        <dbReference type="EMBL" id="GAY22808.1"/>
    </source>
</evidence>
<dbReference type="AlphaFoldDB" id="A0A292YY74"/>
<dbReference type="EMBL" id="BEWI01000031">
    <property type="protein sequence ID" value="GAY21635.1"/>
    <property type="molecule type" value="Genomic_DNA"/>
</dbReference>
<dbReference type="Pfam" id="PF13340">
    <property type="entry name" value="DUF4096"/>
    <property type="match status" value="1"/>
</dbReference>
<evidence type="ECO:0000313" key="22">
    <source>
        <dbReference type="Proteomes" id="UP000221538"/>
    </source>
</evidence>
<gene>
    <name evidence="3" type="ORF">SFOMI_0235</name>
    <name evidence="4" type="ORF">SFOMI_0483</name>
    <name evidence="5" type="ORF">SFOMI_0492</name>
    <name evidence="6" type="ORF">SFOMI_0504</name>
    <name evidence="7" type="ORF">SFOMI_0511</name>
    <name evidence="8" type="ORF">SFOMI_1380</name>
    <name evidence="9" type="ORF">SFOMI_1736</name>
    <name evidence="10" type="ORF">SFOMI_2165</name>
    <name evidence="11" type="ORF">SFOMI_2186</name>
    <name evidence="12" type="ORF">SFOMI_2272</name>
    <name evidence="13" type="ORF">SFOMI_3370</name>
    <name evidence="14" type="ORF">SFOMI_3573</name>
    <name evidence="15" type="ORF">SFOMI_4145</name>
    <name evidence="16" type="ORF">SFOMI_4189</name>
    <name evidence="17" type="ORF">SFOMI_4509</name>
    <name evidence="18" type="ORF">SFOMI_4752</name>
    <name evidence="19" type="ORF">SFOMI_4903</name>
    <name evidence="20" type="ORF">SFOMI_5079</name>
    <name evidence="21" type="ORF">SFOMI_5368</name>
</gene>
<reference evidence="6" key="4">
    <citation type="submission" date="2017-10" db="EMBL/GenBank/DDBJ databases">
        <authorList>
            <person name="Banno H."/>
            <person name="Chua N.-H."/>
        </authorList>
    </citation>
    <scope>NUCLEOTIDE SEQUENCE</scope>
    <source>
        <strain evidence="6">OMI</strain>
    </source>
</reference>
<evidence type="ECO:0000259" key="2">
    <source>
        <dbReference type="Pfam" id="PF13340"/>
    </source>
</evidence>
<evidence type="ECO:0000313" key="18">
    <source>
        <dbReference type="EMBL" id="GAY24172.1"/>
    </source>
</evidence>
<dbReference type="EMBL" id="BEWI01000032">
    <property type="protein sequence ID" value="GAY23010.1"/>
    <property type="molecule type" value="Genomic_DNA"/>
</dbReference>
<feature type="domain" description="Insertion element IS402-like" evidence="2">
    <location>
        <begin position="26"/>
        <end position="98"/>
    </location>
</feature>
<dbReference type="InterPro" id="IPR025161">
    <property type="entry name" value="IS402-like_dom"/>
</dbReference>
<evidence type="ECO:0000313" key="3">
    <source>
        <dbReference type="EMBL" id="GAY19715.1"/>
    </source>
</evidence>
<organism evidence="6 22">
    <name type="scientific">Sphingobium fuliginis (strain ATCC 27551)</name>
    <dbReference type="NCBI Taxonomy" id="336203"/>
    <lineage>
        <taxon>Bacteria</taxon>
        <taxon>Pseudomonadati</taxon>
        <taxon>Pseudomonadota</taxon>
        <taxon>Alphaproteobacteria</taxon>
        <taxon>Sphingomonadales</taxon>
        <taxon>Sphingomonadaceae</taxon>
        <taxon>Sphingobium</taxon>
    </lineage>
</organism>
<dbReference type="EMBL" id="BEWI01000030">
    <property type="protein sequence ID" value="GAY19970.1"/>
    <property type="molecule type" value="Genomic_DNA"/>
</dbReference>
<dbReference type="EMBL" id="BEWI01000032">
    <property type="protein sequence ID" value="GAY22808.1"/>
    <property type="molecule type" value="Genomic_DNA"/>
</dbReference>
<evidence type="ECO:0000313" key="9">
    <source>
        <dbReference type="EMBL" id="GAY21201.1"/>
    </source>
</evidence>
<dbReference type="GO" id="GO:0004803">
    <property type="term" value="F:transposase activity"/>
    <property type="evidence" value="ECO:0007669"/>
    <property type="project" value="InterPro"/>
</dbReference>
<dbReference type="GO" id="GO:0006313">
    <property type="term" value="P:DNA transposition"/>
    <property type="evidence" value="ECO:0007669"/>
    <property type="project" value="InterPro"/>
</dbReference>
<dbReference type="EMBL" id="BEWI01000031">
    <property type="protein sequence ID" value="GAY21201.1"/>
    <property type="molecule type" value="Genomic_DNA"/>
</dbReference>
<comment type="caution">
    <text evidence="6">The sequence shown here is derived from an EMBL/GenBank/DDBJ whole genome shotgun (WGS) entry which is preliminary data.</text>
</comment>
<dbReference type="EMBL" id="BEWI01000032">
    <property type="protein sequence ID" value="GAY23931.1"/>
    <property type="molecule type" value="Genomic_DNA"/>
</dbReference>
<sequence>MEEAMGWTGIARREHSRDGLRYPSDLTDREWSVTAPFVPPAKSGGRRRTTDMREVLNALLYIASSGGAWRMLPKCFPPVSTVRRYFYAWRNAGLFETINTVLVMNLREIEGREASPSAGVIDSQSVKTTESGGVWGYDAGKKIRGRKRHILTDTCGFLIFILVHAADVQDRDGAVDVLKAVRFRFPWLRHVFADGGYAGDKLRDALKAHGSWTIEIIKRSDTAKGFVLLPRRWVVERTFAWLGRCRRLAKDWEKTIESSTAWAHIASIRMLARRTARYCYA</sequence>
<evidence type="ECO:0000313" key="21">
    <source>
        <dbReference type="EMBL" id="GAY24783.1"/>
    </source>
</evidence>
<protein>
    <submittedName>
        <fullName evidence="6">Mobile element protein</fullName>
    </submittedName>
</protein>
<evidence type="ECO:0000313" key="10">
    <source>
        <dbReference type="EMBL" id="GAY21616.1"/>
    </source>
</evidence>
<dbReference type="EMBL" id="BEWI01000032">
    <property type="protein sequence ID" value="GAY23611.1"/>
    <property type="molecule type" value="Genomic_DNA"/>
</dbReference>
<dbReference type="EMBL" id="BEWI01000030">
    <property type="protein sequence ID" value="GAY19961.1"/>
    <property type="molecule type" value="Genomic_DNA"/>
</dbReference>
<dbReference type="PANTHER" id="PTHR30007:SF0">
    <property type="entry name" value="TRANSPOSASE"/>
    <property type="match status" value="1"/>
</dbReference>
<dbReference type="Pfam" id="PF01609">
    <property type="entry name" value="DDE_Tnp_1"/>
    <property type="match status" value="1"/>
</dbReference>
<dbReference type="InterPro" id="IPR002559">
    <property type="entry name" value="Transposase_11"/>
</dbReference>
<dbReference type="EMBL" id="BEWI01000032">
    <property type="protein sequence ID" value="GAY24172.1"/>
    <property type="molecule type" value="Genomic_DNA"/>
</dbReference>
<reference evidence="6 22" key="1">
    <citation type="journal article" date="2013" name="Biodegradation">
        <title>Occurrence of 4-tert-butylphenol (4-t-BP) biodegradation in an aquatic sample caused by the presence of Spirodela polyrrhiza and isolation of a 4-t-BP-utilizing bacterium.</title>
        <authorList>
            <person name="Ogata Y."/>
            <person name="Toyama T."/>
            <person name="Yu N."/>
            <person name="Wang X."/>
            <person name="Sei K."/>
            <person name="Ike M."/>
        </authorList>
    </citation>
    <scope>NUCLEOTIDE SEQUENCE [LARGE SCALE GENOMIC DNA]</scope>
    <source>
        <strain evidence="6 22">OMI</strain>
    </source>
</reference>
<name>A0A292YY74_SPHSA</name>
<evidence type="ECO:0000313" key="7">
    <source>
        <dbReference type="EMBL" id="GAY19989.1"/>
    </source>
</evidence>
<reference evidence="6" key="3">
    <citation type="submission" date="2017-10" db="EMBL/GenBank/DDBJ databases">
        <title>Bioaugmenting a lab-scale membrane bioreactor with Sphingobium fuliginis OMI to degrade 4-tert-butylphenol.</title>
        <authorList>
            <person name="Takada K."/>
            <person name="Shiba T."/>
            <person name="Soda S."/>
            <person name="Inoue D."/>
            <person name="Miyake M."/>
            <person name="Eguchi M."/>
            <person name="Ike M."/>
        </authorList>
    </citation>
    <scope>NUCLEOTIDE SEQUENCE</scope>
    <source>
        <strain evidence="6">OMI</strain>
    </source>
</reference>
<dbReference type="PANTHER" id="PTHR30007">
    <property type="entry name" value="PHP DOMAIN PROTEIN"/>
    <property type="match status" value="1"/>
</dbReference>
<proteinExistence type="predicted"/>
<evidence type="ECO:0000313" key="14">
    <source>
        <dbReference type="EMBL" id="GAY23010.1"/>
    </source>
</evidence>
<accession>A0A292YY74</accession>
<feature type="domain" description="Transposase IS4-like" evidence="1">
    <location>
        <begin position="115"/>
        <end position="270"/>
    </location>
</feature>
<dbReference type="EMBL" id="BEWI01000034">
    <property type="protein sequence ID" value="GAY24783.1"/>
    <property type="molecule type" value="Genomic_DNA"/>
</dbReference>
<dbReference type="GO" id="GO:0003677">
    <property type="term" value="F:DNA binding"/>
    <property type="evidence" value="ECO:0007669"/>
    <property type="project" value="InterPro"/>
</dbReference>
<evidence type="ECO:0000313" key="5">
    <source>
        <dbReference type="EMBL" id="GAY19970.1"/>
    </source>
</evidence>
<evidence type="ECO:0000313" key="20">
    <source>
        <dbReference type="EMBL" id="GAY24499.1"/>
    </source>
</evidence>
<evidence type="ECO:0000259" key="1">
    <source>
        <dbReference type="Pfam" id="PF01609"/>
    </source>
</evidence>
<dbReference type="EMBL" id="BEWI01000030">
    <property type="protein sequence ID" value="GAY19982.1"/>
    <property type="molecule type" value="Genomic_DNA"/>
</dbReference>
<evidence type="ECO:0000313" key="19">
    <source>
        <dbReference type="EMBL" id="GAY24323.1"/>
    </source>
</evidence>
<dbReference type="EMBL" id="BEWI01000031">
    <property type="protein sequence ID" value="GAY21616.1"/>
    <property type="molecule type" value="Genomic_DNA"/>
</dbReference>
<dbReference type="EMBL" id="BEWI01000030">
    <property type="protein sequence ID" value="GAY19989.1"/>
    <property type="molecule type" value="Genomic_DNA"/>
</dbReference>
<dbReference type="EMBL" id="BEWI01000032">
    <property type="protein sequence ID" value="GAY24499.1"/>
    <property type="molecule type" value="Genomic_DNA"/>
</dbReference>
<evidence type="ECO:0000313" key="15">
    <source>
        <dbReference type="EMBL" id="GAY23567.1"/>
    </source>
</evidence>
<evidence type="ECO:0000313" key="17">
    <source>
        <dbReference type="EMBL" id="GAY23931.1"/>
    </source>
</evidence>
<dbReference type="Proteomes" id="UP000221538">
    <property type="component" value="Unassembled WGS sequence"/>
</dbReference>
<evidence type="ECO:0000313" key="12">
    <source>
        <dbReference type="EMBL" id="GAY21720.1"/>
    </source>
</evidence>
<dbReference type="NCBIfam" id="NF033580">
    <property type="entry name" value="transpos_IS5_3"/>
    <property type="match status" value="1"/>
</dbReference>
<dbReference type="EMBL" id="BEWI01000032">
    <property type="protein sequence ID" value="GAY24323.1"/>
    <property type="molecule type" value="Genomic_DNA"/>
</dbReference>
<dbReference type="EMBL" id="BEWI01000031">
    <property type="protein sequence ID" value="GAY21720.1"/>
    <property type="molecule type" value="Genomic_DNA"/>
</dbReference>
<reference evidence="6 22" key="2">
    <citation type="journal article" date="2013" name="Environ. Sci. Technol.">
        <title>The 4-tert-butylphenol-utilizing bacterium Sphingobium fuliginis OMI can degrade bisphenols via phenolic ring hydroxylation and meta-cleavage pathway.</title>
        <authorList>
            <person name="Ogata Y."/>
            <person name="Goda S."/>
            <person name="Toyama T."/>
            <person name="Sei K."/>
            <person name="Ike M."/>
        </authorList>
    </citation>
    <scope>NUCLEOTIDE SEQUENCE [LARGE SCALE GENOMIC DNA]</scope>
    <source>
        <strain evidence="6 22">OMI</strain>
    </source>
</reference>
<evidence type="ECO:0000313" key="4">
    <source>
        <dbReference type="EMBL" id="GAY19961.1"/>
    </source>
</evidence>
<evidence type="ECO:0000313" key="6">
    <source>
        <dbReference type="EMBL" id="GAY19982.1"/>
    </source>
</evidence>
<evidence type="ECO:0000313" key="11">
    <source>
        <dbReference type="EMBL" id="GAY21635.1"/>
    </source>
</evidence>
<dbReference type="EMBL" id="BEWI01000030">
    <property type="protein sequence ID" value="GAY19715.1"/>
    <property type="molecule type" value="Genomic_DNA"/>
</dbReference>